<accession>A0A091D1Y0</accession>
<evidence type="ECO:0000256" key="8">
    <source>
        <dbReference type="PIRSR" id="PIRSR640078-1"/>
    </source>
</evidence>
<dbReference type="InterPro" id="IPR011948">
    <property type="entry name" value="Dullard_phosphatase"/>
</dbReference>
<feature type="active site" description="4-aspartylphosphate intermediate" evidence="8">
    <location>
        <position position="200"/>
    </location>
</feature>
<dbReference type="GO" id="GO:2000134">
    <property type="term" value="P:negative regulation of G1/S transition of mitotic cell cycle"/>
    <property type="evidence" value="ECO:0007669"/>
    <property type="project" value="UniProtKB-ARBA"/>
</dbReference>
<evidence type="ECO:0000256" key="6">
    <source>
        <dbReference type="ARBA" id="ARBA00057890"/>
    </source>
</evidence>
<dbReference type="SMART" id="SM00577">
    <property type="entry name" value="CPDc"/>
    <property type="match status" value="1"/>
</dbReference>
<evidence type="ECO:0000256" key="9">
    <source>
        <dbReference type="PIRSR" id="PIRSR640078-3"/>
    </source>
</evidence>
<keyword evidence="3" id="KW-0904">Protein phosphatase</keyword>
<dbReference type="InterPro" id="IPR023214">
    <property type="entry name" value="HAD_sf"/>
</dbReference>
<evidence type="ECO:0000256" key="10">
    <source>
        <dbReference type="SAM" id="MobiDB-lite"/>
    </source>
</evidence>
<evidence type="ECO:0000259" key="11">
    <source>
        <dbReference type="PROSITE" id="PS50969"/>
    </source>
</evidence>
<evidence type="ECO:0000313" key="13">
    <source>
        <dbReference type="Proteomes" id="UP000028990"/>
    </source>
</evidence>
<dbReference type="InterPro" id="IPR036412">
    <property type="entry name" value="HAD-like_sf"/>
</dbReference>
<protein>
    <recommendedName>
        <fullName evidence="1">protein-serine/threonine phosphatase</fullName>
        <ecNumber evidence="1">3.1.3.16</ecNumber>
    </recommendedName>
</protein>
<evidence type="ECO:0000313" key="12">
    <source>
        <dbReference type="EMBL" id="KFO24518.1"/>
    </source>
</evidence>
<evidence type="ECO:0000256" key="4">
    <source>
        <dbReference type="ARBA" id="ARBA00047761"/>
    </source>
</evidence>
<dbReference type="InterPro" id="IPR004274">
    <property type="entry name" value="FCP1_dom"/>
</dbReference>
<dbReference type="FunFam" id="3.40.50.1000:FF:000013">
    <property type="entry name" value="Carboxy-terminal domain RNA polymerase II polypeptide A small"/>
    <property type="match status" value="1"/>
</dbReference>
<evidence type="ECO:0000256" key="5">
    <source>
        <dbReference type="ARBA" id="ARBA00048336"/>
    </source>
</evidence>
<comment type="subunit">
    <text evidence="7">Monomer. Interacts with REST.</text>
</comment>
<dbReference type="InterPro" id="IPR050365">
    <property type="entry name" value="TIM50"/>
</dbReference>
<keyword evidence="13" id="KW-1185">Reference proteome</keyword>
<dbReference type="PANTHER" id="PTHR12210">
    <property type="entry name" value="DULLARD PROTEIN PHOSPHATASE"/>
    <property type="match status" value="1"/>
</dbReference>
<feature type="compositionally biased region" description="Polar residues" evidence="10">
    <location>
        <begin position="1"/>
        <end position="14"/>
    </location>
</feature>
<comment type="catalytic activity">
    <reaction evidence="5">
        <text>O-phospho-L-threonyl-[protein] + H2O = L-threonyl-[protein] + phosphate</text>
        <dbReference type="Rhea" id="RHEA:47004"/>
        <dbReference type="Rhea" id="RHEA-COMP:11060"/>
        <dbReference type="Rhea" id="RHEA-COMP:11605"/>
        <dbReference type="ChEBI" id="CHEBI:15377"/>
        <dbReference type="ChEBI" id="CHEBI:30013"/>
        <dbReference type="ChEBI" id="CHEBI:43474"/>
        <dbReference type="ChEBI" id="CHEBI:61977"/>
        <dbReference type="EC" id="3.1.3.16"/>
    </reaction>
</comment>
<evidence type="ECO:0000256" key="1">
    <source>
        <dbReference type="ARBA" id="ARBA00013081"/>
    </source>
</evidence>
<dbReference type="PROSITE" id="PS50969">
    <property type="entry name" value="FCP1"/>
    <property type="match status" value="1"/>
</dbReference>
<feature type="region of interest" description="Disordered" evidence="10">
    <location>
        <begin position="1"/>
        <end position="28"/>
    </location>
</feature>
<dbReference type="Proteomes" id="UP000028990">
    <property type="component" value="Unassembled WGS sequence"/>
</dbReference>
<dbReference type="STRING" id="885580.ENSFDAP00000016543"/>
<feature type="active site" description="Proton donor" evidence="8">
    <location>
        <position position="202"/>
    </location>
</feature>
<reference evidence="12 13" key="1">
    <citation type="submission" date="2013-11" db="EMBL/GenBank/DDBJ databases">
        <title>The Damaraland mole rat (Fukomys damarensis) genome and evolution of African mole rats.</title>
        <authorList>
            <person name="Gladyshev V.N."/>
            <person name="Fang X."/>
        </authorList>
    </citation>
    <scope>NUCLEOTIDE SEQUENCE [LARGE SCALE GENOMIC DNA]</scope>
    <source>
        <tissue evidence="12">Liver</tissue>
    </source>
</reference>
<keyword evidence="2" id="KW-0378">Hydrolase</keyword>
<dbReference type="eggNOG" id="KOG1605">
    <property type="taxonomic scope" value="Eukaryota"/>
</dbReference>
<dbReference type="NCBIfam" id="TIGR02251">
    <property type="entry name" value="HIF-SF_euk"/>
    <property type="match status" value="1"/>
</dbReference>
<evidence type="ECO:0000256" key="7">
    <source>
        <dbReference type="ARBA" id="ARBA00062169"/>
    </source>
</evidence>
<feature type="site" description="Transition state stabilizer" evidence="9">
    <location>
        <position position="256"/>
    </location>
</feature>
<dbReference type="EC" id="3.1.3.16" evidence="1"/>
<dbReference type="EMBL" id="KN123543">
    <property type="protein sequence ID" value="KFO24518.1"/>
    <property type="molecule type" value="Genomic_DNA"/>
</dbReference>
<proteinExistence type="predicted"/>
<dbReference type="Gene3D" id="3.40.50.1000">
    <property type="entry name" value="HAD superfamily/HAD-like"/>
    <property type="match status" value="1"/>
</dbReference>
<comment type="function">
    <text evidence="6">Preferentially catalyzes the dephosphorylation of 'Ser-5' within the tandem 7 residue repeats in the C-terminal domain (CTD) of the largest RNA polymerase II subunit POLR2A. Negatively regulates RNA polymerase II transcription, possibly by controlling the transition from initiation/capping to processive transcript elongation. Recruited by REST to neuronal genes that contain RE-1 elements, leading to neuronal gene silencing in non-neuronal cells.</text>
</comment>
<feature type="domain" description="FCP1 homology" evidence="11">
    <location>
        <begin position="190"/>
        <end position="348"/>
    </location>
</feature>
<comment type="catalytic activity">
    <reaction evidence="4">
        <text>O-phospho-L-seryl-[protein] + H2O = L-seryl-[protein] + phosphate</text>
        <dbReference type="Rhea" id="RHEA:20629"/>
        <dbReference type="Rhea" id="RHEA-COMP:9863"/>
        <dbReference type="Rhea" id="RHEA-COMP:11604"/>
        <dbReference type="ChEBI" id="CHEBI:15377"/>
        <dbReference type="ChEBI" id="CHEBI:29999"/>
        <dbReference type="ChEBI" id="CHEBI:43474"/>
        <dbReference type="ChEBI" id="CHEBI:83421"/>
        <dbReference type="EC" id="3.1.3.16"/>
    </reaction>
</comment>
<gene>
    <name evidence="12" type="ORF">H920_14004</name>
</gene>
<sequence>MLLPHLQSSGPSSEHTSEDPSAVKVHLQHPPPCSQGSWLCWYLNPHCKGTGAHNSHFTELQKVERKQTTAVKAHQTSIVDKFGGITTFHQNSDYLQGKGSWNLQQNLAEFNPAGGLVSKSSPKKPRGRNIFKALFCCFRAQHVGQSGSCTELAAYKEEANTIAKSDLLQCLQYQFYQIPGTCLLPEVTEEDQGRICVVIDLDETLVHSSFKPISNADFIVPVEIEGTTHQVYVLKRPYVDEFLRRMGELFECVLFTASLAKYADPVTDLLDRCGVFRARLFRESCVFHQGCYVKDLSRLGRDLRKTLILDNSPASYIFHPENAVPVQSWFDDMADTELLNLIPIFEELSGADDVYTSLGQLRAP</sequence>
<dbReference type="SFLD" id="SFLDG01124">
    <property type="entry name" value="C0.1:_RNA_Pol_CTD_Phosphatase"/>
    <property type="match status" value="1"/>
</dbReference>
<feature type="site" description="Transition state stabilizer" evidence="9">
    <location>
        <position position="294"/>
    </location>
</feature>
<dbReference type="InterPro" id="IPR040078">
    <property type="entry name" value="RNA_Pol_CTD_Phosphatase"/>
</dbReference>
<dbReference type="GO" id="GO:0008420">
    <property type="term" value="F:RNA polymerase II CTD heptapeptide repeat phosphatase activity"/>
    <property type="evidence" value="ECO:0007669"/>
    <property type="project" value="InterPro"/>
</dbReference>
<evidence type="ECO:0000256" key="3">
    <source>
        <dbReference type="ARBA" id="ARBA00022912"/>
    </source>
</evidence>
<dbReference type="SFLD" id="SFLDS00003">
    <property type="entry name" value="Haloacid_Dehalogenase"/>
    <property type="match status" value="1"/>
</dbReference>
<dbReference type="Pfam" id="PF03031">
    <property type="entry name" value="NIF"/>
    <property type="match status" value="1"/>
</dbReference>
<dbReference type="SUPFAM" id="SSF56784">
    <property type="entry name" value="HAD-like"/>
    <property type="match status" value="1"/>
</dbReference>
<organism evidence="12 13">
    <name type="scientific">Fukomys damarensis</name>
    <name type="common">Damaraland mole rat</name>
    <name type="synonym">Cryptomys damarensis</name>
    <dbReference type="NCBI Taxonomy" id="885580"/>
    <lineage>
        <taxon>Eukaryota</taxon>
        <taxon>Metazoa</taxon>
        <taxon>Chordata</taxon>
        <taxon>Craniata</taxon>
        <taxon>Vertebrata</taxon>
        <taxon>Euteleostomi</taxon>
        <taxon>Mammalia</taxon>
        <taxon>Eutheria</taxon>
        <taxon>Euarchontoglires</taxon>
        <taxon>Glires</taxon>
        <taxon>Rodentia</taxon>
        <taxon>Hystricomorpha</taxon>
        <taxon>Bathyergidae</taxon>
        <taxon>Fukomys</taxon>
    </lineage>
</organism>
<evidence type="ECO:0000256" key="2">
    <source>
        <dbReference type="ARBA" id="ARBA00022801"/>
    </source>
</evidence>
<name>A0A091D1Y0_FUKDA</name>
<dbReference type="AlphaFoldDB" id="A0A091D1Y0"/>
<dbReference type="CDD" id="cd07521">
    <property type="entry name" value="HAD_FCP1-like"/>
    <property type="match status" value="1"/>
</dbReference>